<evidence type="ECO:0000259" key="4">
    <source>
        <dbReference type="Pfam" id="PF00755"/>
    </source>
</evidence>
<dbReference type="GO" id="GO:0008292">
    <property type="term" value="P:acetylcholine biosynthetic process"/>
    <property type="evidence" value="ECO:0007669"/>
    <property type="project" value="TreeGrafter"/>
</dbReference>
<dbReference type="GO" id="GO:0043005">
    <property type="term" value="C:neuron projection"/>
    <property type="evidence" value="ECO:0007669"/>
    <property type="project" value="TreeGrafter"/>
</dbReference>
<dbReference type="PANTHER" id="PTHR22589">
    <property type="entry name" value="CARNITINE O-ACYLTRANSFERASE"/>
    <property type="match status" value="1"/>
</dbReference>
<dbReference type="GO" id="GO:0004102">
    <property type="term" value="F:choline O-acetyltransferase activity"/>
    <property type="evidence" value="ECO:0007669"/>
    <property type="project" value="TreeGrafter"/>
</dbReference>
<organism evidence="5 6">
    <name type="scientific">Setaria digitata</name>
    <dbReference type="NCBI Taxonomy" id="48799"/>
    <lineage>
        <taxon>Eukaryota</taxon>
        <taxon>Metazoa</taxon>
        <taxon>Ecdysozoa</taxon>
        <taxon>Nematoda</taxon>
        <taxon>Chromadorea</taxon>
        <taxon>Rhabditida</taxon>
        <taxon>Spirurina</taxon>
        <taxon>Spiruromorpha</taxon>
        <taxon>Filarioidea</taxon>
        <taxon>Setariidae</taxon>
        <taxon>Setaria</taxon>
    </lineage>
</organism>
<sequence>MAIFQNAIPKPPIPLLEHTLKRYQEYVSVVVNNDQMKLSRIEKAVAEFRIIGTRLQKKLEKIANEEDNWVKR</sequence>
<dbReference type="InterPro" id="IPR000542">
    <property type="entry name" value="Carn_acyl_trans"/>
</dbReference>
<evidence type="ECO:0000313" key="5">
    <source>
        <dbReference type="Proteomes" id="UP000887581"/>
    </source>
</evidence>
<proteinExistence type="predicted"/>
<comment type="pathway">
    <text evidence="1">Lipid metabolism; fatty acid beta-oxidation.</text>
</comment>
<feature type="domain" description="Choline/carnitine acyltransferase" evidence="4">
    <location>
        <begin position="12"/>
        <end position="71"/>
    </location>
</feature>
<dbReference type="PANTHER" id="PTHR22589:SF14">
    <property type="entry name" value="CHOLINE O-ACETYLTRANSFERASE"/>
    <property type="match status" value="1"/>
</dbReference>
<keyword evidence="2" id="KW-0012">Acyltransferase</keyword>
<dbReference type="Pfam" id="PF00755">
    <property type="entry name" value="Carn_acyltransf"/>
    <property type="match status" value="1"/>
</dbReference>
<evidence type="ECO:0000256" key="1">
    <source>
        <dbReference type="ARBA" id="ARBA00005005"/>
    </source>
</evidence>
<dbReference type="AlphaFoldDB" id="A0A915PQ51"/>
<dbReference type="InterPro" id="IPR042572">
    <property type="entry name" value="Carn_acyl_trans_N"/>
</dbReference>
<keyword evidence="2" id="KW-0808">Transferase</keyword>
<dbReference type="Gene3D" id="1.10.275.20">
    <property type="entry name" value="Choline/Carnitine o-acyltransferase"/>
    <property type="match status" value="1"/>
</dbReference>
<dbReference type="WBParaSite" id="sdigi.contig31.g2278.t1">
    <property type="protein sequence ID" value="sdigi.contig31.g2278.t1"/>
    <property type="gene ID" value="sdigi.contig31.g2278"/>
</dbReference>
<dbReference type="GO" id="GO:0045202">
    <property type="term" value="C:synapse"/>
    <property type="evidence" value="ECO:0007669"/>
    <property type="project" value="GOC"/>
</dbReference>
<dbReference type="GO" id="GO:0007274">
    <property type="term" value="P:neuromuscular synaptic transmission"/>
    <property type="evidence" value="ECO:0007669"/>
    <property type="project" value="TreeGrafter"/>
</dbReference>
<reference evidence="6" key="1">
    <citation type="submission" date="2022-11" db="UniProtKB">
        <authorList>
            <consortium name="WormBaseParasite"/>
        </authorList>
    </citation>
    <scope>IDENTIFICATION</scope>
</reference>
<dbReference type="GO" id="GO:0005737">
    <property type="term" value="C:cytoplasm"/>
    <property type="evidence" value="ECO:0007669"/>
    <property type="project" value="TreeGrafter"/>
</dbReference>
<evidence type="ECO:0000313" key="6">
    <source>
        <dbReference type="WBParaSite" id="sdigi.contig31.g2278.t1"/>
    </source>
</evidence>
<name>A0A915PQ51_9BILA</name>
<protein>
    <submittedName>
        <fullName evidence="6">Choline/carnitine acyltransferase domain-containing protein</fullName>
    </submittedName>
</protein>
<evidence type="ECO:0000256" key="3">
    <source>
        <dbReference type="ARBA" id="ARBA00048999"/>
    </source>
</evidence>
<evidence type="ECO:0000256" key="2">
    <source>
        <dbReference type="ARBA" id="ARBA00023315"/>
    </source>
</evidence>
<dbReference type="Proteomes" id="UP000887581">
    <property type="component" value="Unplaced"/>
</dbReference>
<accession>A0A915PQ51</accession>
<dbReference type="InterPro" id="IPR039551">
    <property type="entry name" value="Cho/carn_acyl_trans"/>
</dbReference>
<keyword evidence="5" id="KW-1185">Reference proteome</keyword>
<dbReference type="SUPFAM" id="SSF52777">
    <property type="entry name" value="CoA-dependent acyltransferases"/>
    <property type="match status" value="1"/>
</dbReference>
<comment type="catalytic activity">
    <reaction evidence="3">
        <text>4,8-dimethylnonanoyl-CoA + (R)-carnitine = O-4,8-dimethylnonanoyl-(R)-carnitine + CoA</text>
        <dbReference type="Rhea" id="RHEA:44860"/>
        <dbReference type="ChEBI" id="CHEBI:16347"/>
        <dbReference type="ChEBI" id="CHEBI:57287"/>
        <dbReference type="ChEBI" id="CHEBI:77061"/>
        <dbReference type="ChEBI" id="CHEBI:84654"/>
    </reaction>
</comment>